<dbReference type="SUPFAM" id="SSF52047">
    <property type="entry name" value="RNI-like"/>
    <property type="match status" value="1"/>
</dbReference>
<dbReference type="OMA" id="CRFCVHL"/>
<dbReference type="PANTHER" id="PTHR34223:SF119">
    <property type="entry name" value="F-BOX DOMAIN-CONTAINING PROTEIN"/>
    <property type="match status" value="1"/>
</dbReference>
<dbReference type="OrthoDB" id="668413at2759"/>
<evidence type="ECO:0000259" key="1">
    <source>
        <dbReference type="Pfam" id="PF00646"/>
    </source>
</evidence>
<dbReference type="InterPro" id="IPR053197">
    <property type="entry name" value="F-box_SCFL_complex_component"/>
</dbReference>
<dbReference type="SUPFAM" id="SSF81383">
    <property type="entry name" value="F-box domain"/>
    <property type="match status" value="1"/>
</dbReference>
<evidence type="ECO:0000313" key="2">
    <source>
        <dbReference type="EnsemblPlants" id="TraesCS4D02G100400.2"/>
    </source>
</evidence>
<organism evidence="2">
    <name type="scientific">Triticum aestivum</name>
    <name type="common">Wheat</name>
    <dbReference type="NCBI Taxonomy" id="4565"/>
    <lineage>
        <taxon>Eukaryota</taxon>
        <taxon>Viridiplantae</taxon>
        <taxon>Streptophyta</taxon>
        <taxon>Embryophyta</taxon>
        <taxon>Tracheophyta</taxon>
        <taxon>Spermatophyta</taxon>
        <taxon>Magnoliopsida</taxon>
        <taxon>Liliopsida</taxon>
        <taxon>Poales</taxon>
        <taxon>Poaceae</taxon>
        <taxon>BOP clade</taxon>
        <taxon>Pooideae</taxon>
        <taxon>Triticodae</taxon>
        <taxon>Triticeae</taxon>
        <taxon>Triticinae</taxon>
        <taxon>Triticum</taxon>
    </lineage>
</organism>
<evidence type="ECO:0000313" key="3">
    <source>
        <dbReference type="Proteomes" id="UP000019116"/>
    </source>
</evidence>
<dbReference type="Pfam" id="PF00646">
    <property type="entry name" value="F-box"/>
    <property type="match status" value="1"/>
</dbReference>
<dbReference type="PANTHER" id="PTHR34223">
    <property type="entry name" value="OS11G0201299 PROTEIN"/>
    <property type="match status" value="1"/>
</dbReference>
<keyword evidence="3" id="KW-1185">Reference proteome</keyword>
<dbReference type="CDD" id="cd22160">
    <property type="entry name" value="F-box_AtFBL13-like"/>
    <property type="match status" value="1"/>
</dbReference>
<feature type="domain" description="F-box" evidence="1">
    <location>
        <begin position="8"/>
        <end position="47"/>
    </location>
</feature>
<dbReference type="Gramene" id="TraesCS4D02G100400.2">
    <property type="protein sequence ID" value="TraesCS4D02G100400.2"/>
    <property type="gene ID" value="TraesCS4D02G100400"/>
</dbReference>
<name>A0A3B6JHS0_WHEAT</name>
<sequence>MPGSEDRLSALPDGVLQHVLGFVPPNDAVRTSVLAGRWRHAWRSIRRLRISPKDGWDRPQHLKDFLHALLPPGDHGPILEEAKLDFDGLVEEDDAHVQVWIRRILSGQAQVLNVSFIRLGNPPLVSRHLRKLELTDTALEANILDLASCPALEDLIMASCILSLCKISSQSVKRLSISGCDFLCDCRPRIAIPSLVWLLLDSFGGNVPLLGSMPSLKTALVRPAAYSSDCCKGGELGQCCGSCAECTGDDDHSGRCVLLGGLSAAVNLELVAHAGMLIFGRDLRWCPTFSNLKTLFLNDWCVAIDFRALLCILEHSLVLEKLTLQLCKRQEFITVLAGNCYPLEKLPAISEHLNAVEIRCRDIDGRVCRILKFLSRFVSVTQINIKLTAQLSTCFSFETWLSPSLANGDDYS</sequence>
<dbReference type="InterPro" id="IPR053781">
    <property type="entry name" value="F-box_AtFBL13-like"/>
</dbReference>
<dbReference type="AlphaFoldDB" id="A0A3B6JHS0"/>
<dbReference type="Proteomes" id="UP000019116">
    <property type="component" value="Chromosome 4D"/>
</dbReference>
<reference evidence="2" key="2">
    <citation type="submission" date="2018-10" db="UniProtKB">
        <authorList>
            <consortium name="EnsemblPlants"/>
        </authorList>
    </citation>
    <scope>IDENTIFICATION</scope>
</reference>
<dbReference type="EnsemblPlants" id="TraesCS4D02G100400.2">
    <property type="protein sequence ID" value="TraesCS4D02G100400.2"/>
    <property type="gene ID" value="TraesCS4D02G100400"/>
</dbReference>
<proteinExistence type="predicted"/>
<dbReference type="InterPro" id="IPR001810">
    <property type="entry name" value="F-box_dom"/>
</dbReference>
<dbReference type="Gramene" id="TraesCS4D03G0198000.1">
    <property type="protein sequence ID" value="TraesCS4D03G0198000.1.CDS"/>
    <property type="gene ID" value="TraesCS4D03G0198000"/>
</dbReference>
<protein>
    <recommendedName>
        <fullName evidence="1">F-box domain-containing protein</fullName>
    </recommendedName>
</protein>
<dbReference type="InterPro" id="IPR036047">
    <property type="entry name" value="F-box-like_dom_sf"/>
</dbReference>
<reference evidence="2" key="1">
    <citation type="submission" date="2018-08" db="EMBL/GenBank/DDBJ databases">
        <authorList>
            <person name="Rossello M."/>
        </authorList>
    </citation>
    <scope>NUCLEOTIDE SEQUENCE [LARGE SCALE GENOMIC DNA]</scope>
    <source>
        <strain evidence="2">cv. Chinese Spring</strain>
    </source>
</reference>
<accession>A0A3B6JHS0</accession>